<accession>A0A084WHI9</accession>
<proteinExistence type="predicted"/>
<name>A0A084WHI9_ANOSI</name>
<evidence type="ECO:0000313" key="1">
    <source>
        <dbReference type="EMBL" id="KFB49683.1"/>
    </source>
</evidence>
<reference evidence="2" key="2">
    <citation type="submission" date="2020-05" db="UniProtKB">
        <authorList>
            <consortium name="EnsemblMetazoa"/>
        </authorList>
    </citation>
    <scope>IDENTIFICATION</scope>
</reference>
<dbReference type="Proteomes" id="UP000030765">
    <property type="component" value="Unassembled WGS sequence"/>
</dbReference>
<dbReference type="EnsemblMetazoa" id="ASIC018004-RA">
    <property type="protein sequence ID" value="ASIC018004-PA"/>
    <property type="gene ID" value="ASIC018004"/>
</dbReference>
<protein>
    <submittedName>
        <fullName evidence="1 2">Uncharacterized protein</fullName>
    </submittedName>
</protein>
<keyword evidence="3" id="KW-1185">Reference proteome</keyword>
<evidence type="ECO:0000313" key="2">
    <source>
        <dbReference type="EnsemblMetazoa" id="ASIC018004-PA"/>
    </source>
</evidence>
<reference evidence="1 3" key="1">
    <citation type="journal article" date="2014" name="BMC Genomics">
        <title>Genome sequence of Anopheles sinensis provides insight into genetics basis of mosquito competence for malaria parasites.</title>
        <authorList>
            <person name="Zhou D."/>
            <person name="Zhang D."/>
            <person name="Ding G."/>
            <person name="Shi L."/>
            <person name="Hou Q."/>
            <person name="Ye Y."/>
            <person name="Xu Y."/>
            <person name="Zhou H."/>
            <person name="Xiong C."/>
            <person name="Li S."/>
            <person name="Yu J."/>
            <person name="Hong S."/>
            <person name="Yu X."/>
            <person name="Zou P."/>
            <person name="Chen C."/>
            <person name="Chang X."/>
            <person name="Wang W."/>
            <person name="Lv Y."/>
            <person name="Sun Y."/>
            <person name="Ma L."/>
            <person name="Shen B."/>
            <person name="Zhu C."/>
        </authorList>
    </citation>
    <scope>NUCLEOTIDE SEQUENCE [LARGE SCALE GENOMIC DNA]</scope>
</reference>
<organism evidence="1">
    <name type="scientific">Anopheles sinensis</name>
    <name type="common">Mosquito</name>
    <dbReference type="NCBI Taxonomy" id="74873"/>
    <lineage>
        <taxon>Eukaryota</taxon>
        <taxon>Metazoa</taxon>
        <taxon>Ecdysozoa</taxon>
        <taxon>Arthropoda</taxon>
        <taxon>Hexapoda</taxon>
        <taxon>Insecta</taxon>
        <taxon>Pterygota</taxon>
        <taxon>Neoptera</taxon>
        <taxon>Endopterygota</taxon>
        <taxon>Diptera</taxon>
        <taxon>Nematocera</taxon>
        <taxon>Culicoidea</taxon>
        <taxon>Culicidae</taxon>
        <taxon>Anophelinae</taxon>
        <taxon>Anopheles</taxon>
    </lineage>
</organism>
<sequence>MHRPLWGEAHRYLHNIPHCKRQQCMCTLNAKHMLKSASVVCLTTAHASQTDVRRIAGSMPLNYRFDNRRRSKPGETGSDFTVSLDEVVSDAHNTRTHTANAGTHTDAVKQTKLKTRPIPYSKCSASSVRFEVSVLLFIGKKWS</sequence>
<dbReference type="AlphaFoldDB" id="A0A084WHI9"/>
<gene>
    <name evidence="1" type="ORF">ZHAS_00018004</name>
</gene>
<evidence type="ECO:0000313" key="3">
    <source>
        <dbReference type="Proteomes" id="UP000030765"/>
    </source>
</evidence>
<dbReference type="EMBL" id="KE525347">
    <property type="protein sequence ID" value="KFB49683.1"/>
    <property type="molecule type" value="Genomic_DNA"/>
</dbReference>
<dbReference type="EMBL" id="ATLV01023841">
    <property type="status" value="NOT_ANNOTATED_CDS"/>
    <property type="molecule type" value="Genomic_DNA"/>
</dbReference>
<dbReference type="VEuPathDB" id="VectorBase:ASIC018004"/>